<reference evidence="1 2" key="1">
    <citation type="journal article" date="2022" name="New Phytol.">
        <title>Ecological generalism drives hyperdiversity of secondary metabolite gene clusters in xylarialean endophytes.</title>
        <authorList>
            <person name="Franco M.E.E."/>
            <person name="Wisecaver J.H."/>
            <person name="Arnold A.E."/>
            <person name="Ju Y.M."/>
            <person name="Slot J.C."/>
            <person name="Ahrendt S."/>
            <person name="Moore L.P."/>
            <person name="Eastman K.E."/>
            <person name="Scott K."/>
            <person name="Konkel Z."/>
            <person name="Mondo S.J."/>
            <person name="Kuo A."/>
            <person name="Hayes R.D."/>
            <person name="Haridas S."/>
            <person name="Andreopoulos B."/>
            <person name="Riley R."/>
            <person name="LaButti K."/>
            <person name="Pangilinan J."/>
            <person name="Lipzen A."/>
            <person name="Amirebrahimi M."/>
            <person name="Yan J."/>
            <person name="Adam C."/>
            <person name="Keymanesh K."/>
            <person name="Ng V."/>
            <person name="Louie K."/>
            <person name="Northen T."/>
            <person name="Drula E."/>
            <person name="Henrissat B."/>
            <person name="Hsieh H.M."/>
            <person name="Youens-Clark K."/>
            <person name="Lutzoni F."/>
            <person name="Miadlikowska J."/>
            <person name="Eastwood D.C."/>
            <person name="Hamelin R.C."/>
            <person name="Grigoriev I.V."/>
            <person name="U'Ren J.M."/>
        </authorList>
    </citation>
    <scope>NUCLEOTIDE SEQUENCE [LARGE SCALE GENOMIC DNA]</scope>
    <source>
        <strain evidence="1 2">ER1909</strain>
    </source>
</reference>
<organism evidence="1 2">
    <name type="scientific">Hypoxylon rubiginosum</name>
    <dbReference type="NCBI Taxonomy" id="110542"/>
    <lineage>
        <taxon>Eukaryota</taxon>
        <taxon>Fungi</taxon>
        <taxon>Dikarya</taxon>
        <taxon>Ascomycota</taxon>
        <taxon>Pezizomycotina</taxon>
        <taxon>Sordariomycetes</taxon>
        <taxon>Xylariomycetidae</taxon>
        <taxon>Xylariales</taxon>
        <taxon>Hypoxylaceae</taxon>
        <taxon>Hypoxylon</taxon>
    </lineage>
</organism>
<keyword evidence="2" id="KW-1185">Reference proteome</keyword>
<proteinExistence type="predicted"/>
<gene>
    <name evidence="1" type="ORF">F4821DRAFT_228508</name>
</gene>
<sequence>MAAARSHAFCYVTVLILGVAACHHPAILNIRPGFLPVDQLADQVVVHDAVKHSSASPFTDLFMRGSDPFLSACSLYCCWAATNFPVELYYRPSL</sequence>
<dbReference type="EMBL" id="MU394290">
    <property type="protein sequence ID" value="KAI6090556.1"/>
    <property type="molecule type" value="Genomic_DNA"/>
</dbReference>
<comment type="caution">
    <text evidence="1">The sequence shown here is derived from an EMBL/GenBank/DDBJ whole genome shotgun (WGS) entry which is preliminary data.</text>
</comment>
<name>A0ACC0DCS6_9PEZI</name>
<protein>
    <submittedName>
        <fullName evidence="1">Uncharacterized protein</fullName>
    </submittedName>
</protein>
<dbReference type="Proteomes" id="UP001497680">
    <property type="component" value="Unassembled WGS sequence"/>
</dbReference>
<accession>A0ACC0DCS6</accession>
<evidence type="ECO:0000313" key="1">
    <source>
        <dbReference type="EMBL" id="KAI6090556.1"/>
    </source>
</evidence>
<evidence type="ECO:0000313" key="2">
    <source>
        <dbReference type="Proteomes" id="UP001497680"/>
    </source>
</evidence>